<organism evidence="2 3">
    <name type="scientific">Cutibacterium acnes</name>
    <name type="common">Propionibacterium acnes</name>
    <dbReference type="NCBI Taxonomy" id="1747"/>
    <lineage>
        <taxon>Bacteria</taxon>
        <taxon>Bacillati</taxon>
        <taxon>Actinomycetota</taxon>
        <taxon>Actinomycetes</taxon>
        <taxon>Propionibacteriales</taxon>
        <taxon>Propionibacteriaceae</taxon>
        <taxon>Cutibacterium</taxon>
    </lineage>
</organism>
<name>A0AAD0VPA6_CUTAC</name>
<reference evidence="2 3" key="1">
    <citation type="submission" date="2018-08" db="EMBL/GenBank/DDBJ databases">
        <title>Genome sequencing of Cutibacterium acnes KCOM 1315.</title>
        <authorList>
            <person name="Kook J.-K."/>
            <person name="Park S.-N."/>
            <person name="Lim Y.K."/>
        </authorList>
    </citation>
    <scope>NUCLEOTIDE SEQUENCE [LARGE SCALE GENOMIC DNA]</scope>
    <source>
        <strain evidence="2 3">KCOM 1315</strain>
    </source>
</reference>
<gene>
    <name evidence="2" type="ORF">DXN06_03315</name>
</gene>
<dbReference type="AlphaFoldDB" id="A0AAD0VPA6"/>
<sequence>MNTTGFSSNQIRTFKPCETSGKHSAVSHPGDPLEKVISGLWGSGVREDCSLLISDYLSEMSNRNRH</sequence>
<evidence type="ECO:0000313" key="3">
    <source>
        <dbReference type="Proteomes" id="UP000256621"/>
    </source>
</evidence>
<evidence type="ECO:0000313" key="2">
    <source>
        <dbReference type="EMBL" id="AXM06290.1"/>
    </source>
</evidence>
<accession>A0AAD0VPA6</accession>
<feature type="region of interest" description="Disordered" evidence="1">
    <location>
        <begin position="1"/>
        <end position="30"/>
    </location>
</feature>
<evidence type="ECO:0000256" key="1">
    <source>
        <dbReference type="SAM" id="MobiDB-lite"/>
    </source>
</evidence>
<feature type="compositionally biased region" description="Polar residues" evidence="1">
    <location>
        <begin position="1"/>
        <end position="12"/>
    </location>
</feature>
<proteinExistence type="predicted"/>
<dbReference type="Proteomes" id="UP000256621">
    <property type="component" value="Chromosome"/>
</dbReference>
<protein>
    <submittedName>
        <fullName evidence="2">Uncharacterized protein</fullName>
    </submittedName>
</protein>
<dbReference type="EMBL" id="CP031442">
    <property type="protein sequence ID" value="AXM06290.1"/>
    <property type="molecule type" value="Genomic_DNA"/>
</dbReference>